<gene>
    <name evidence="1" type="ORF">Vretifemale_7822</name>
</gene>
<accession>A0A8J4CEA1</accession>
<name>A0A8J4CEA1_9CHLO</name>
<sequence>MALLLCSTIGRMLGVIFSLLLAALSQCSAYDCSAHPWIDETVKHWFRASYETARNSDKTIEESLEAIANIQWGKYYTGKSMGILTYDDSVGAYHVTFKELHRHNEPHKPAGMQRVIERAIMQHNADLVRALGKKELKFIFGTEDFPIVDTWLNLRLPSFQMCHSPETADVPVPDFTWELYSQAQYTNNSWWEVRRLLLLKSAMLPWKLRERDLFMRGDAGVGYRKVLMPFMHEVQVNRSDIALFGMKVNFRSTGFYVSEMRHFSWLDNWCQHRYLVHTSGLTYSASLKYKLACGAVVLDFRGAFQEFYYPALKPGVHVLSFPEADREALVATVAPELKSRLAELESAHQDTPPPMAMAAREFAVSQLTDASLSCYWYKTLLAYAGLYFAATPADIPAEVRLD</sequence>
<evidence type="ECO:0000313" key="1">
    <source>
        <dbReference type="EMBL" id="GIL78479.1"/>
    </source>
</evidence>
<dbReference type="PANTHER" id="PTHR12203">
    <property type="entry name" value="KDEL LYS-ASP-GLU-LEU CONTAINING - RELATED"/>
    <property type="match status" value="1"/>
</dbReference>
<dbReference type="OrthoDB" id="202415at2759"/>
<reference evidence="1" key="1">
    <citation type="journal article" date="2021" name="Proc. Natl. Acad. Sci. U.S.A.">
        <title>Three genomes in the algal genus Volvox reveal the fate of a haploid sex-determining region after a transition to homothallism.</title>
        <authorList>
            <person name="Yamamoto K."/>
            <person name="Hamaji T."/>
            <person name="Kawai-Toyooka H."/>
            <person name="Matsuzaki R."/>
            <person name="Takahashi F."/>
            <person name="Nishimura Y."/>
            <person name="Kawachi M."/>
            <person name="Noguchi H."/>
            <person name="Minakuchi Y."/>
            <person name="Umen J.G."/>
            <person name="Toyoda A."/>
            <person name="Nozaki H."/>
        </authorList>
    </citation>
    <scope>NUCLEOTIDE SEQUENCE</scope>
    <source>
        <strain evidence="1">NIES-3786</strain>
    </source>
</reference>
<dbReference type="InterPro" id="IPR006598">
    <property type="entry name" value="CAP10"/>
</dbReference>
<dbReference type="InterPro" id="IPR051091">
    <property type="entry name" value="O-Glucosyltr/Glycosyltrsf_90"/>
</dbReference>
<proteinExistence type="predicted"/>
<evidence type="ECO:0000313" key="2">
    <source>
        <dbReference type="Proteomes" id="UP000747110"/>
    </source>
</evidence>
<comment type="caution">
    <text evidence="1">The sequence shown here is derived from an EMBL/GenBank/DDBJ whole genome shotgun (WGS) entry which is preliminary data.</text>
</comment>
<dbReference type="AlphaFoldDB" id="A0A8J4CEA1"/>
<organism evidence="1 2">
    <name type="scientific">Volvox reticuliferus</name>
    <dbReference type="NCBI Taxonomy" id="1737510"/>
    <lineage>
        <taxon>Eukaryota</taxon>
        <taxon>Viridiplantae</taxon>
        <taxon>Chlorophyta</taxon>
        <taxon>core chlorophytes</taxon>
        <taxon>Chlorophyceae</taxon>
        <taxon>CS clade</taxon>
        <taxon>Chlamydomonadales</taxon>
        <taxon>Volvocaceae</taxon>
        <taxon>Volvox</taxon>
    </lineage>
</organism>
<dbReference type="SMART" id="SM00672">
    <property type="entry name" value="CAP10"/>
    <property type="match status" value="1"/>
</dbReference>
<keyword evidence="2" id="KW-1185">Reference proteome</keyword>
<dbReference type="Proteomes" id="UP000747110">
    <property type="component" value="Unassembled WGS sequence"/>
</dbReference>
<dbReference type="Pfam" id="PF05686">
    <property type="entry name" value="Glyco_transf_90"/>
    <property type="match status" value="1"/>
</dbReference>
<dbReference type="PANTHER" id="PTHR12203:SF107">
    <property type="entry name" value="GLYCOSYL TRANSFERASE CAP10 DOMAIN-CONTAINING PROTEIN"/>
    <property type="match status" value="1"/>
</dbReference>
<protein>
    <submittedName>
        <fullName evidence="1">Uncharacterized protein</fullName>
    </submittedName>
</protein>
<dbReference type="EMBL" id="BNCP01000013">
    <property type="protein sequence ID" value="GIL78479.1"/>
    <property type="molecule type" value="Genomic_DNA"/>
</dbReference>